<keyword evidence="1" id="KW-1133">Transmembrane helix</keyword>
<dbReference type="AlphaFoldDB" id="A0A409WEJ5"/>
<comment type="caution">
    <text evidence="2">The sequence shown here is derived from an EMBL/GenBank/DDBJ whole genome shotgun (WGS) entry which is preliminary data.</text>
</comment>
<keyword evidence="1" id="KW-0472">Membrane</keyword>
<evidence type="ECO:0000313" key="2">
    <source>
        <dbReference type="EMBL" id="PPQ76932.1"/>
    </source>
</evidence>
<sequence>MKGKLRLEPSSLSVANEQLSKYDTCVPVAQQPLLYNPQRRLQSPVVCEAIPSNPLMQTPSSPLITHFLMNNLKFGDEKFISFFQLPPPPPLAPPLQPTPSKAQNLSCFTLKKMEISLVMMLVLLGGFFLAMCAISVFKDVYWRHRARNRVARVNQRTRRSAGIENGQTFILDLPLTNNHVYPPLPHPNERENRVHLAPARRVNVTMTRVDDDRVDFFEDKIN</sequence>
<reference evidence="2 3" key="1">
    <citation type="journal article" date="2018" name="Evol. Lett.">
        <title>Horizontal gene cluster transfer increased hallucinogenic mushroom diversity.</title>
        <authorList>
            <person name="Reynolds H.T."/>
            <person name="Vijayakumar V."/>
            <person name="Gluck-Thaler E."/>
            <person name="Korotkin H.B."/>
            <person name="Matheny P.B."/>
            <person name="Slot J.C."/>
        </authorList>
    </citation>
    <scope>NUCLEOTIDE SEQUENCE [LARGE SCALE GENOMIC DNA]</scope>
    <source>
        <strain evidence="2 3">2629</strain>
    </source>
</reference>
<protein>
    <submittedName>
        <fullName evidence="2">Uncharacterized protein</fullName>
    </submittedName>
</protein>
<accession>A0A409WEJ5</accession>
<evidence type="ECO:0000313" key="3">
    <source>
        <dbReference type="Proteomes" id="UP000284842"/>
    </source>
</evidence>
<feature type="transmembrane region" description="Helical" evidence="1">
    <location>
        <begin position="115"/>
        <end position="137"/>
    </location>
</feature>
<gene>
    <name evidence="2" type="ORF">CVT24_009054</name>
</gene>
<dbReference type="Proteomes" id="UP000284842">
    <property type="component" value="Unassembled WGS sequence"/>
</dbReference>
<name>A0A409WEJ5_9AGAR</name>
<organism evidence="2 3">
    <name type="scientific">Panaeolus cyanescens</name>
    <dbReference type="NCBI Taxonomy" id="181874"/>
    <lineage>
        <taxon>Eukaryota</taxon>
        <taxon>Fungi</taxon>
        <taxon>Dikarya</taxon>
        <taxon>Basidiomycota</taxon>
        <taxon>Agaricomycotina</taxon>
        <taxon>Agaricomycetes</taxon>
        <taxon>Agaricomycetidae</taxon>
        <taxon>Agaricales</taxon>
        <taxon>Agaricineae</taxon>
        <taxon>Galeropsidaceae</taxon>
        <taxon>Panaeolus</taxon>
    </lineage>
</organism>
<keyword evidence="3" id="KW-1185">Reference proteome</keyword>
<proteinExistence type="predicted"/>
<dbReference type="EMBL" id="NHTK01005515">
    <property type="protein sequence ID" value="PPQ76932.1"/>
    <property type="molecule type" value="Genomic_DNA"/>
</dbReference>
<keyword evidence="1" id="KW-0812">Transmembrane</keyword>
<evidence type="ECO:0000256" key="1">
    <source>
        <dbReference type="SAM" id="Phobius"/>
    </source>
</evidence>
<dbReference type="InParanoid" id="A0A409WEJ5"/>